<dbReference type="OMA" id="IFAMANM"/>
<comment type="similarity">
    <text evidence="2">Belongs to the peptidase C19 family.</text>
</comment>
<dbReference type="eggNOG" id="KOG1864">
    <property type="taxonomic scope" value="Eukaryota"/>
</dbReference>
<reference evidence="11" key="1">
    <citation type="submission" date="2007-07" db="EMBL/GenBank/DDBJ databases">
        <title>PCAP assembly of the Caenorhabditis remanei genome.</title>
        <authorList>
            <consortium name="The Caenorhabditis remanei Sequencing Consortium"/>
            <person name="Wilson R.K."/>
        </authorList>
    </citation>
    <scope>NUCLEOTIDE SEQUENCE [LARGE SCALE GENOMIC DNA]</scope>
    <source>
        <strain evidence="11">PB4641</strain>
    </source>
</reference>
<dbReference type="CTD" id="9809965"/>
<evidence type="ECO:0000259" key="9">
    <source>
        <dbReference type="PROSITE" id="PS50235"/>
    </source>
</evidence>
<evidence type="ECO:0000256" key="7">
    <source>
        <dbReference type="ARBA" id="ARBA00022807"/>
    </source>
</evidence>
<evidence type="ECO:0000313" key="12">
    <source>
        <dbReference type="Proteomes" id="UP000008281"/>
    </source>
</evidence>
<dbReference type="GO" id="GO:0016579">
    <property type="term" value="P:protein deubiquitination"/>
    <property type="evidence" value="ECO:0007669"/>
    <property type="project" value="InterPro"/>
</dbReference>
<dbReference type="PANTHER" id="PTHR24006">
    <property type="entry name" value="UBIQUITIN CARBOXYL-TERMINAL HYDROLASE"/>
    <property type="match status" value="1"/>
</dbReference>
<dbReference type="HOGENOM" id="CLU_013168_0_0_1"/>
<feature type="region of interest" description="Disordered" evidence="8">
    <location>
        <begin position="250"/>
        <end position="277"/>
    </location>
</feature>
<evidence type="ECO:0000256" key="3">
    <source>
        <dbReference type="ARBA" id="ARBA00012759"/>
    </source>
</evidence>
<keyword evidence="7" id="KW-0788">Thiol protease</keyword>
<evidence type="ECO:0000256" key="5">
    <source>
        <dbReference type="ARBA" id="ARBA00022786"/>
    </source>
</evidence>
<protein>
    <recommendedName>
        <fullName evidence="3">ubiquitinyl hydrolase 1</fullName>
        <ecNumber evidence="3">3.4.19.12</ecNumber>
    </recommendedName>
</protein>
<dbReference type="InterPro" id="IPR003323">
    <property type="entry name" value="OTU_dom"/>
</dbReference>
<dbReference type="RefSeq" id="XP_003112205.2">
    <property type="nucleotide sequence ID" value="XM_003112157.2"/>
</dbReference>
<name>E3LW26_CAERE</name>
<dbReference type="Proteomes" id="UP000008281">
    <property type="component" value="Unassembled WGS sequence"/>
</dbReference>
<evidence type="ECO:0000256" key="4">
    <source>
        <dbReference type="ARBA" id="ARBA00022670"/>
    </source>
</evidence>
<dbReference type="Gene3D" id="3.90.70.80">
    <property type="match status" value="1"/>
</dbReference>
<dbReference type="PROSITE" id="PS50802">
    <property type="entry name" value="OTU"/>
    <property type="match status" value="1"/>
</dbReference>
<dbReference type="Pfam" id="PF02338">
    <property type="entry name" value="OTU"/>
    <property type="match status" value="1"/>
</dbReference>
<dbReference type="EMBL" id="DS268416">
    <property type="protein sequence ID" value="EFP12639.1"/>
    <property type="molecule type" value="Genomic_DNA"/>
</dbReference>
<dbReference type="KEGG" id="crq:GCK72_002375"/>
<organism evidence="12">
    <name type="scientific">Caenorhabditis remanei</name>
    <name type="common">Caenorhabditis vulgaris</name>
    <dbReference type="NCBI Taxonomy" id="31234"/>
    <lineage>
        <taxon>Eukaryota</taxon>
        <taxon>Metazoa</taxon>
        <taxon>Ecdysozoa</taxon>
        <taxon>Nematoda</taxon>
        <taxon>Chromadorea</taxon>
        <taxon>Rhabditida</taxon>
        <taxon>Rhabditina</taxon>
        <taxon>Rhabditomorpha</taxon>
        <taxon>Rhabditoidea</taxon>
        <taxon>Rhabditidae</taxon>
        <taxon>Peloderinae</taxon>
        <taxon>Caenorhabditis</taxon>
    </lineage>
</organism>
<evidence type="ECO:0000256" key="8">
    <source>
        <dbReference type="SAM" id="MobiDB-lite"/>
    </source>
</evidence>
<comment type="catalytic activity">
    <reaction evidence="1">
        <text>Thiol-dependent hydrolysis of ester, thioester, amide, peptide and isopeptide bonds formed by the C-terminal Gly of ubiquitin (a 76-residue protein attached to proteins as an intracellular targeting signal).</text>
        <dbReference type="EC" id="3.4.19.12"/>
    </reaction>
</comment>
<dbReference type="SUPFAM" id="SSF54001">
    <property type="entry name" value="Cysteine proteinases"/>
    <property type="match status" value="2"/>
</dbReference>
<dbReference type="InterPro" id="IPR018200">
    <property type="entry name" value="USP_CS"/>
</dbReference>
<feature type="region of interest" description="Disordered" evidence="8">
    <location>
        <begin position="812"/>
        <end position="858"/>
    </location>
</feature>
<keyword evidence="6" id="KW-0378">Hydrolase</keyword>
<accession>E3LW26</accession>
<dbReference type="AlphaFoldDB" id="E3LW26"/>
<keyword evidence="5" id="KW-0833">Ubl conjugation pathway</keyword>
<keyword evidence="4" id="KW-0645">Protease</keyword>
<dbReference type="InterPro" id="IPR038765">
    <property type="entry name" value="Papain-like_cys_pep_sf"/>
</dbReference>
<dbReference type="OrthoDB" id="5813749at2759"/>
<evidence type="ECO:0000259" key="10">
    <source>
        <dbReference type="PROSITE" id="PS50802"/>
    </source>
</evidence>
<dbReference type="GO" id="GO:0006508">
    <property type="term" value="P:proteolysis"/>
    <property type="evidence" value="ECO:0007669"/>
    <property type="project" value="UniProtKB-KW"/>
</dbReference>
<dbReference type="GO" id="GO:0004843">
    <property type="term" value="F:cysteine-type deubiquitinase activity"/>
    <property type="evidence" value="ECO:0007669"/>
    <property type="project" value="UniProtKB-EC"/>
</dbReference>
<feature type="domain" description="OTU" evidence="10">
    <location>
        <begin position="691"/>
        <end position="814"/>
    </location>
</feature>
<evidence type="ECO:0000256" key="1">
    <source>
        <dbReference type="ARBA" id="ARBA00000707"/>
    </source>
</evidence>
<dbReference type="PROSITE" id="PS00973">
    <property type="entry name" value="USP_2"/>
    <property type="match status" value="1"/>
</dbReference>
<dbReference type="Pfam" id="PF00443">
    <property type="entry name" value="UCH"/>
    <property type="match status" value="2"/>
</dbReference>
<dbReference type="InterPro" id="IPR001394">
    <property type="entry name" value="Peptidase_C19_UCH"/>
</dbReference>
<proteinExistence type="inferred from homology"/>
<gene>
    <name evidence="11" type="primary">Cre-duo-1</name>
    <name evidence="11" type="ORF">CRE_29619</name>
</gene>
<dbReference type="GeneID" id="9809965"/>
<dbReference type="EC" id="3.4.19.12" evidence="3"/>
<dbReference type="GO" id="GO:0005634">
    <property type="term" value="C:nucleus"/>
    <property type="evidence" value="ECO:0007669"/>
    <property type="project" value="TreeGrafter"/>
</dbReference>
<dbReference type="STRING" id="31234.E3LW26"/>
<sequence length="961" mass="110548">MTDQFVVDCYFVGKGGTNIHFQNRRLKFAPAHLEILSPKPDEAPRILPCTQFQFKILKAGKKHLNFLLVPETEKGYLSLKMTFKPEYEQFIEWVTEQFNKMIKENKDKMQSKKPKSKQVPLIVSTEVLNKDIYQIRPIYNEKNCLAELERQRSQSRAMNVSPVSQQTPPKQLPSLGYMKQLVSRSDAIDSFTNTFPAKKEEPDVTLYKAAKSNRSQNASPMDFEPFETPVERLPKREEPVESYFTPEKSNRIEIGSPTDMSPPAKPKISKPGKLDNEVPSKSISVVSEIKCLTDSPDLDKEFKENISEKNCSTPSPSPTKDEFRNRRLENTGNSCYFNATMQALSACHPMISRCRILKLTEKDKNNFFENQKYSTTKLEQKYTLFADMLDMMSTLSAREEIVENNMILRRMTRSRLTRIRQNLGRINHDFDNDNQQDAHEYLLMLLGSVDDVIEANRKKSKTMKGKSIALLNPSKVFEYEVETLYACQSCHKTERKSDYRSDLSLNVSENCYVQKLLSSLSEWSPVEKECSYCKETRSSACERISKFPPSLIMNLRLYEMQETEGITKKKDCSVNDAFEIDLSSLRSHTEPENFDMNQYNFVERPASSSLKFEDLKPDENGNASQEESQNDIIIESVKKSKDLYFEPLSDIEDVKEILGKLNIAFCEKSVRSHLDSLKLPVEKMSRSDSPAETAMIKGDGNCFYRAISWCLTGSEKFHRRLRLATAEYLKNNEENLKKYCKEKNYENYVKKVEKNSEWAVSCEIFAMANMLNIEILTFLDRRWVSHIPRGGGSSSGGSIYLNNKFHHYEPTTSLSKSCSQNTDSQSSALQQNVANKTSRCGSKRKADDNESEEDTLERRNKIHTAENGEISECKIDQENCETMTAQERDTHAPEDVKYNLVAVVCHLGDSPHRGHYVAYIKDPNKSSKWIYCSDNDIEEVKREHVEVSIRTSGYVLFYDRQ</sequence>
<feature type="domain" description="USP" evidence="9">
    <location>
        <begin position="326"/>
        <end position="961"/>
    </location>
</feature>
<dbReference type="FunCoup" id="E3LW26">
    <property type="interactions" value="614"/>
</dbReference>
<evidence type="ECO:0000256" key="2">
    <source>
        <dbReference type="ARBA" id="ARBA00009085"/>
    </source>
</evidence>
<dbReference type="GO" id="GO:0005829">
    <property type="term" value="C:cytosol"/>
    <property type="evidence" value="ECO:0007669"/>
    <property type="project" value="TreeGrafter"/>
</dbReference>
<dbReference type="PROSITE" id="PS50235">
    <property type="entry name" value="USP_3"/>
    <property type="match status" value="1"/>
</dbReference>
<keyword evidence="12" id="KW-1185">Reference proteome</keyword>
<dbReference type="Gene3D" id="3.90.70.10">
    <property type="entry name" value="Cysteine proteinases"/>
    <property type="match status" value="2"/>
</dbReference>
<dbReference type="InterPro" id="IPR028889">
    <property type="entry name" value="USP"/>
</dbReference>
<feature type="compositionally biased region" description="Polar residues" evidence="8">
    <location>
        <begin position="812"/>
        <end position="840"/>
    </location>
</feature>
<evidence type="ECO:0000256" key="6">
    <source>
        <dbReference type="ARBA" id="ARBA00022801"/>
    </source>
</evidence>
<evidence type="ECO:0000313" key="11">
    <source>
        <dbReference type="EMBL" id="EFP12639.1"/>
    </source>
</evidence>
<dbReference type="PANTHER" id="PTHR24006:SF888">
    <property type="entry name" value="UBIQUITIN CARBOXYL-TERMINAL HYDROLASE 30"/>
    <property type="match status" value="1"/>
</dbReference>
<dbReference type="CDD" id="cd22755">
    <property type="entry name" value="OTU_CeDUB-like"/>
    <property type="match status" value="1"/>
</dbReference>
<dbReference type="InterPro" id="IPR050164">
    <property type="entry name" value="Peptidase_C19"/>
</dbReference>
<dbReference type="InParanoid" id="E3LW26"/>